<proteinExistence type="predicted"/>
<organism evidence="2 3">
    <name type="scientific">Gigaspora margarita</name>
    <dbReference type="NCBI Taxonomy" id="4874"/>
    <lineage>
        <taxon>Eukaryota</taxon>
        <taxon>Fungi</taxon>
        <taxon>Fungi incertae sedis</taxon>
        <taxon>Mucoromycota</taxon>
        <taxon>Glomeromycotina</taxon>
        <taxon>Glomeromycetes</taxon>
        <taxon>Diversisporales</taxon>
        <taxon>Gigasporaceae</taxon>
        <taxon>Gigaspora</taxon>
    </lineage>
</organism>
<protein>
    <submittedName>
        <fullName evidence="2">29638_t:CDS:1</fullName>
    </submittedName>
</protein>
<feature type="compositionally biased region" description="Low complexity" evidence="1">
    <location>
        <begin position="16"/>
        <end position="32"/>
    </location>
</feature>
<keyword evidence="3" id="KW-1185">Reference proteome</keyword>
<accession>A0ABM8W3L8</accession>
<sequence length="242" mass="27447">MSRKPKQNTRHEQPDESTISEETVGSSEVSGTQVQDTQSLAPIIDVQIKANLDMMIQATTVSAIQTVKQYMDQQLEVQKEWNVQCIETINRRFAQLEQANIGGNEHQNQEFGQTPNVGGSFGQSEGNYPLTPIINSLIMKASSEAQGNDKQESGRAVKYKITTRKFLVIDYSAFKQLPVVQGLNNPKAIETERIHAWWVMNWSEGQKICIQKHGEQYEMHRRGYGTTDSREWSYISKKAPPK</sequence>
<evidence type="ECO:0000313" key="2">
    <source>
        <dbReference type="EMBL" id="CAG8516181.1"/>
    </source>
</evidence>
<name>A0ABM8W3L8_GIGMA</name>
<dbReference type="Proteomes" id="UP000789901">
    <property type="component" value="Unassembled WGS sequence"/>
</dbReference>
<reference evidence="2 3" key="1">
    <citation type="submission" date="2021-06" db="EMBL/GenBank/DDBJ databases">
        <authorList>
            <person name="Kallberg Y."/>
            <person name="Tangrot J."/>
            <person name="Rosling A."/>
        </authorList>
    </citation>
    <scope>NUCLEOTIDE SEQUENCE [LARGE SCALE GENOMIC DNA]</scope>
    <source>
        <strain evidence="2 3">120-4 pot B 10/14</strain>
    </source>
</reference>
<evidence type="ECO:0000256" key="1">
    <source>
        <dbReference type="SAM" id="MobiDB-lite"/>
    </source>
</evidence>
<feature type="region of interest" description="Disordered" evidence="1">
    <location>
        <begin position="1"/>
        <end position="35"/>
    </location>
</feature>
<gene>
    <name evidence="2" type="ORF">GMARGA_LOCUS2927</name>
</gene>
<dbReference type="EMBL" id="CAJVQB010000987">
    <property type="protein sequence ID" value="CAG8516181.1"/>
    <property type="molecule type" value="Genomic_DNA"/>
</dbReference>
<evidence type="ECO:0000313" key="3">
    <source>
        <dbReference type="Proteomes" id="UP000789901"/>
    </source>
</evidence>
<comment type="caution">
    <text evidence="2">The sequence shown here is derived from an EMBL/GenBank/DDBJ whole genome shotgun (WGS) entry which is preliminary data.</text>
</comment>